<dbReference type="InterPro" id="IPR001005">
    <property type="entry name" value="SANT/Myb"/>
</dbReference>
<evidence type="ECO:0000259" key="2">
    <source>
        <dbReference type="PROSITE" id="PS50090"/>
    </source>
</evidence>
<dbReference type="Proteomes" id="UP000284842">
    <property type="component" value="Unassembled WGS sequence"/>
</dbReference>
<dbReference type="OrthoDB" id="3366674at2759"/>
<proteinExistence type="predicted"/>
<feature type="region of interest" description="Disordered" evidence="1">
    <location>
        <begin position="146"/>
        <end position="226"/>
    </location>
</feature>
<dbReference type="InParanoid" id="A0A409YTL5"/>
<gene>
    <name evidence="3" type="ORF">CVT24_001089</name>
</gene>
<dbReference type="PROSITE" id="PS50090">
    <property type="entry name" value="MYB_LIKE"/>
    <property type="match status" value="1"/>
</dbReference>
<sequence>MPPDPNQPNQRATWNEDCDNILIEVLEKEKENGRMTSNGSFHSCAWKEAEIKLAGSEISSGGLKKNADSCKNRWKTLKTNYNAVKQLRDNSGTGLSGFGWDSERNMVTASESVWEALQTSHPKLFQWKKKGFSLYDDMDGLIRGSSATGGGSFQPGTDMPMVEDFEESSESEEENINSSSQPSQDIVPATPVAISHRKRSAVESVSSDSLSAKRARGRNGKESAGHAIKEVASSLRAIGDAFTASSSSSTPHRRRKAAEIIQEDGDLSGDEEMKAFMLIRETY</sequence>
<dbReference type="Pfam" id="PF12776">
    <property type="entry name" value="Myb_DNA-bind_3"/>
    <property type="match status" value="1"/>
</dbReference>
<dbReference type="InterPro" id="IPR024752">
    <property type="entry name" value="Myb/SANT-like_dom"/>
</dbReference>
<feature type="compositionally biased region" description="Low complexity" evidence="1">
    <location>
        <begin position="202"/>
        <end position="212"/>
    </location>
</feature>
<accession>A0A409YTL5</accession>
<comment type="caution">
    <text evidence="3">The sequence shown here is derived from an EMBL/GenBank/DDBJ whole genome shotgun (WGS) entry which is preliminary data.</text>
</comment>
<feature type="region of interest" description="Disordered" evidence="1">
    <location>
        <begin position="242"/>
        <end position="266"/>
    </location>
</feature>
<dbReference type="PANTHER" id="PTHR46929:SF3">
    <property type="entry name" value="MYB_SANT-LIKE DOMAIN-CONTAINING PROTEIN"/>
    <property type="match status" value="1"/>
</dbReference>
<dbReference type="AlphaFoldDB" id="A0A409YTL5"/>
<dbReference type="PANTHER" id="PTHR46929">
    <property type="entry name" value="EXPRESSED PROTEIN"/>
    <property type="match status" value="1"/>
</dbReference>
<evidence type="ECO:0000313" key="3">
    <source>
        <dbReference type="EMBL" id="PPR06309.1"/>
    </source>
</evidence>
<reference evidence="3 4" key="1">
    <citation type="journal article" date="2018" name="Evol. Lett.">
        <title>Horizontal gene cluster transfer increased hallucinogenic mushroom diversity.</title>
        <authorList>
            <person name="Reynolds H.T."/>
            <person name="Vijayakumar V."/>
            <person name="Gluck-Thaler E."/>
            <person name="Korotkin H.B."/>
            <person name="Matheny P.B."/>
            <person name="Slot J.C."/>
        </authorList>
    </citation>
    <scope>NUCLEOTIDE SEQUENCE [LARGE SCALE GENOMIC DNA]</scope>
    <source>
        <strain evidence="3 4">2629</strain>
    </source>
</reference>
<feature type="compositionally biased region" description="Acidic residues" evidence="1">
    <location>
        <begin position="161"/>
        <end position="175"/>
    </location>
</feature>
<name>A0A409YTL5_9AGAR</name>
<dbReference type="STRING" id="181874.A0A409YTL5"/>
<evidence type="ECO:0000256" key="1">
    <source>
        <dbReference type="SAM" id="MobiDB-lite"/>
    </source>
</evidence>
<keyword evidence="4" id="KW-1185">Reference proteome</keyword>
<feature type="domain" description="Myb-like" evidence="2">
    <location>
        <begin position="6"/>
        <end position="78"/>
    </location>
</feature>
<dbReference type="EMBL" id="NHTK01000677">
    <property type="protein sequence ID" value="PPR06309.1"/>
    <property type="molecule type" value="Genomic_DNA"/>
</dbReference>
<organism evidence="3 4">
    <name type="scientific">Panaeolus cyanescens</name>
    <dbReference type="NCBI Taxonomy" id="181874"/>
    <lineage>
        <taxon>Eukaryota</taxon>
        <taxon>Fungi</taxon>
        <taxon>Dikarya</taxon>
        <taxon>Basidiomycota</taxon>
        <taxon>Agaricomycotina</taxon>
        <taxon>Agaricomycetes</taxon>
        <taxon>Agaricomycetidae</taxon>
        <taxon>Agaricales</taxon>
        <taxon>Agaricineae</taxon>
        <taxon>Galeropsidaceae</taxon>
        <taxon>Panaeolus</taxon>
    </lineage>
</organism>
<protein>
    <recommendedName>
        <fullName evidence="2">Myb-like domain-containing protein</fullName>
    </recommendedName>
</protein>
<evidence type="ECO:0000313" key="4">
    <source>
        <dbReference type="Proteomes" id="UP000284842"/>
    </source>
</evidence>